<evidence type="ECO:0000313" key="3">
    <source>
        <dbReference type="EMBL" id="OQP57727.1"/>
    </source>
</evidence>
<evidence type="ECO:0000259" key="2">
    <source>
        <dbReference type="Pfam" id="PF01370"/>
    </source>
</evidence>
<dbReference type="InterPro" id="IPR036291">
    <property type="entry name" value="NAD(P)-bd_dom_sf"/>
</dbReference>
<comment type="similarity">
    <text evidence="1">Belongs to the NAD(P)-dependent epimerase/dehydratase family.</text>
</comment>
<dbReference type="Gene3D" id="3.40.50.720">
    <property type="entry name" value="NAD(P)-binding Rossmann-like Domain"/>
    <property type="match status" value="2"/>
</dbReference>
<protein>
    <recommendedName>
        <fullName evidence="2">NAD-dependent epimerase/dehydratase domain-containing protein</fullName>
    </recommendedName>
</protein>
<comment type="caution">
    <text evidence="3">The sequence shown here is derived from an EMBL/GenBank/DDBJ whole genome shotgun (WGS) entry which is preliminary data.</text>
</comment>
<organism evidence="3 4">
    <name type="scientific">Niastella vici</name>
    <dbReference type="NCBI Taxonomy" id="1703345"/>
    <lineage>
        <taxon>Bacteria</taxon>
        <taxon>Pseudomonadati</taxon>
        <taxon>Bacteroidota</taxon>
        <taxon>Chitinophagia</taxon>
        <taxon>Chitinophagales</taxon>
        <taxon>Chitinophagaceae</taxon>
        <taxon>Niastella</taxon>
    </lineage>
</organism>
<dbReference type="Proteomes" id="UP000192796">
    <property type="component" value="Unassembled WGS sequence"/>
</dbReference>
<dbReference type="STRING" id="1703345.A3860_08840"/>
<gene>
    <name evidence="3" type="ORF">A3860_08840</name>
</gene>
<evidence type="ECO:0000313" key="4">
    <source>
        <dbReference type="Proteomes" id="UP000192796"/>
    </source>
</evidence>
<dbReference type="SUPFAM" id="SSF51735">
    <property type="entry name" value="NAD(P)-binding Rossmann-fold domains"/>
    <property type="match status" value="1"/>
</dbReference>
<reference evidence="3 4" key="1">
    <citation type="submission" date="2016-03" db="EMBL/GenBank/DDBJ databases">
        <title>Niastella vici sp. nov., isolated from farmland soil.</title>
        <authorList>
            <person name="Chen L."/>
            <person name="Wang D."/>
            <person name="Yang S."/>
            <person name="Wang G."/>
        </authorList>
    </citation>
    <scope>NUCLEOTIDE SEQUENCE [LARGE SCALE GENOMIC DNA]</scope>
    <source>
        <strain evidence="3 4">DJ57</strain>
    </source>
</reference>
<dbReference type="InterPro" id="IPR001509">
    <property type="entry name" value="Epimerase_deHydtase"/>
</dbReference>
<dbReference type="RefSeq" id="WP_081155631.1">
    <property type="nucleotide sequence ID" value="NZ_LVYD01000113.1"/>
</dbReference>
<dbReference type="Gene3D" id="3.90.25.10">
    <property type="entry name" value="UDP-galactose 4-epimerase, domain 1"/>
    <property type="match status" value="1"/>
</dbReference>
<dbReference type="AlphaFoldDB" id="A0A1V9FHH6"/>
<accession>A0A1V9FHH6</accession>
<feature type="domain" description="NAD-dependent epimerase/dehydratase" evidence="2">
    <location>
        <begin position="17"/>
        <end position="129"/>
    </location>
</feature>
<dbReference type="EMBL" id="LVYD01000113">
    <property type="protein sequence ID" value="OQP57727.1"/>
    <property type="molecule type" value="Genomic_DNA"/>
</dbReference>
<dbReference type="OrthoDB" id="9811743at2"/>
<proteinExistence type="inferred from homology"/>
<name>A0A1V9FHH6_9BACT</name>
<dbReference type="Pfam" id="PF01370">
    <property type="entry name" value="Epimerase"/>
    <property type="match status" value="2"/>
</dbReference>
<feature type="domain" description="NAD-dependent epimerase/dehydratase" evidence="2">
    <location>
        <begin position="139"/>
        <end position="231"/>
    </location>
</feature>
<sequence length="334" mass="36973">MQLTPNQSEKIAGSSFLITGGAGFIGSHLAECLLTDGASKVRVLDNFSTGRFGNLAPFANHPQFGYTDGDIRDVHTCKKACEGIDYVFHYAATRSANDPVTINNVNTPGFLNMLGVAHDAKVKRFVYASDFFCNGSKDINELYAGQFASLYGMETIGLRYSNVFGQRHDPRSGYAAIIPTFVMQLMRHESPVINGAGAYVHDFNYVENVVQANLLAVLTNNPAAVNQVYDITFEEKYSLPQLALCLKELLSVFDARIAAVDLAHEPGPEQDALPEAVAEKAKELLGYHPCYSLRQGLLQSASWYWTYLPIFQEEAVEKKRWNAEVANEQLLIRN</sequence>
<dbReference type="PANTHER" id="PTHR43000">
    <property type="entry name" value="DTDP-D-GLUCOSE 4,6-DEHYDRATASE-RELATED"/>
    <property type="match status" value="1"/>
</dbReference>
<keyword evidence="4" id="KW-1185">Reference proteome</keyword>
<evidence type="ECO:0000256" key="1">
    <source>
        <dbReference type="ARBA" id="ARBA00007637"/>
    </source>
</evidence>